<evidence type="ECO:0000259" key="6">
    <source>
        <dbReference type="Pfam" id="PF00082"/>
    </source>
</evidence>
<name>A0ABU5CT78_9BACI</name>
<dbReference type="GO" id="GO:0030414">
    <property type="term" value="F:peptidase inhibitor activity"/>
    <property type="evidence" value="ECO:0007669"/>
    <property type="project" value="UniProtKB-KW"/>
</dbReference>
<dbReference type="PANTHER" id="PTHR43806">
    <property type="entry name" value="PEPTIDASE S8"/>
    <property type="match status" value="1"/>
</dbReference>
<dbReference type="InterPro" id="IPR037045">
    <property type="entry name" value="S8pro/Inhibitor_I9_sf"/>
</dbReference>
<evidence type="ECO:0000259" key="7">
    <source>
        <dbReference type="Pfam" id="PF05922"/>
    </source>
</evidence>
<dbReference type="InterPro" id="IPR023827">
    <property type="entry name" value="Peptidase_S8_Asp-AS"/>
</dbReference>
<evidence type="ECO:0000313" key="8">
    <source>
        <dbReference type="EMBL" id="MDY0409445.1"/>
    </source>
</evidence>
<comment type="similarity">
    <text evidence="1 5">Belongs to the peptidase S8 family.</text>
</comment>
<dbReference type="PROSITE" id="PS51892">
    <property type="entry name" value="SUBTILASE"/>
    <property type="match status" value="1"/>
</dbReference>
<dbReference type="Proteomes" id="UP001275315">
    <property type="component" value="Unassembled WGS sequence"/>
</dbReference>
<keyword evidence="8" id="KW-0646">Protease inhibitor</keyword>
<evidence type="ECO:0000256" key="1">
    <source>
        <dbReference type="ARBA" id="ARBA00011073"/>
    </source>
</evidence>
<evidence type="ECO:0000256" key="5">
    <source>
        <dbReference type="PROSITE-ProRule" id="PRU01240"/>
    </source>
</evidence>
<comment type="caution">
    <text evidence="5">Lacks conserved residue(s) required for the propagation of feature annotation.</text>
</comment>
<evidence type="ECO:0000256" key="2">
    <source>
        <dbReference type="ARBA" id="ARBA00022670"/>
    </source>
</evidence>
<evidence type="ECO:0000313" key="9">
    <source>
        <dbReference type="Proteomes" id="UP001275315"/>
    </source>
</evidence>
<dbReference type="InterPro" id="IPR050131">
    <property type="entry name" value="Peptidase_S8_subtilisin-like"/>
</dbReference>
<dbReference type="Pfam" id="PF05922">
    <property type="entry name" value="Inhibitor_I9"/>
    <property type="match status" value="1"/>
</dbReference>
<keyword evidence="2" id="KW-0645">Protease</keyword>
<dbReference type="Gene3D" id="3.30.70.80">
    <property type="entry name" value="Peptidase S8 propeptide/proteinase inhibitor I9"/>
    <property type="match status" value="1"/>
</dbReference>
<dbReference type="InterPro" id="IPR036852">
    <property type="entry name" value="Peptidase_S8/S53_dom_sf"/>
</dbReference>
<feature type="domain" description="Peptidase S8/S53" evidence="6">
    <location>
        <begin position="218"/>
        <end position="259"/>
    </location>
</feature>
<comment type="caution">
    <text evidence="8">The sequence shown here is derived from an EMBL/GenBank/DDBJ whole genome shotgun (WGS) entry which is preliminary data.</text>
</comment>
<dbReference type="InterPro" id="IPR000209">
    <property type="entry name" value="Peptidase_S8/S53_dom"/>
</dbReference>
<proteinExistence type="inferred from homology"/>
<dbReference type="PANTHER" id="PTHR43806:SF11">
    <property type="entry name" value="CEREVISIN-RELATED"/>
    <property type="match status" value="1"/>
</dbReference>
<keyword evidence="3" id="KW-0378">Hydrolase</keyword>
<gene>
    <name evidence="8" type="ORF">RWD45_13750</name>
</gene>
<organism evidence="8 9">
    <name type="scientific">Paracerasibacillus soli</name>
    <dbReference type="NCBI Taxonomy" id="480284"/>
    <lineage>
        <taxon>Bacteria</taxon>
        <taxon>Bacillati</taxon>
        <taxon>Bacillota</taxon>
        <taxon>Bacilli</taxon>
        <taxon>Bacillales</taxon>
        <taxon>Bacillaceae</taxon>
        <taxon>Paracerasibacillus</taxon>
    </lineage>
</organism>
<dbReference type="InterPro" id="IPR010259">
    <property type="entry name" value="S8pro/Inhibitor_I9"/>
</dbReference>
<keyword evidence="9" id="KW-1185">Reference proteome</keyword>
<dbReference type="RefSeq" id="WP_320380236.1">
    <property type="nucleotide sequence ID" value="NZ_JAWDIQ010000002.1"/>
</dbReference>
<evidence type="ECO:0000256" key="3">
    <source>
        <dbReference type="ARBA" id="ARBA00022801"/>
    </source>
</evidence>
<feature type="domain" description="Inhibitor I9" evidence="7">
    <location>
        <begin position="90"/>
        <end position="184"/>
    </location>
</feature>
<dbReference type="Gene3D" id="3.40.50.200">
    <property type="entry name" value="Peptidase S8/S53 domain"/>
    <property type="match status" value="1"/>
</dbReference>
<accession>A0ABU5CT78</accession>
<keyword evidence="4" id="KW-0720">Serine protease</keyword>
<dbReference type="EMBL" id="JAWDIQ010000002">
    <property type="protein sequence ID" value="MDY0409445.1"/>
    <property type="molecule type" value="Genomic_DNA"/>
</dbReference>
<evidence type="ECO:0000256" key="4">
    <source>
        <dbReference type="ARBA" id="ARBA00022825"/>
    </source>
</evidence>
<sequence length="301" mass="33667">MKKVRRNRLFSSLLAFILIFSLINPMFVSANAGKANDLDRVKEINATERLAKLSQLKSAIAKQETQLQRKADIHPKLKKQGRSSNQKVSVIVQLSEAPVALEKGKHTLKGKAFSTSQATNVKSKVKAQQAKFEKQLKAEKVNFTKGYTYSQTINAVALTVNASDIDKLAALDGVVSVDPDEEVHALEVITKDDEMNASMIDSVPHLGIPEIWNNGNEGEGVKVGVIDTGIDYDHPEFAGIYKGGKNFVVHNDDYARPREADDPYETTPLDKQTICRSKCNRTYILYFSRYTRGWNNCSYRR</sequence>
<dbReference type="Pfam" id="PF00082">
    <property type="entry name" value="Peptidase_S8"/>
    <property type="match status" value="1"/>
</dbReference>
<reference evidence="8 9" key="1">
    <citation type="submission" date="2023-10" db="EMBL/GenBank/DDBJ databases">
        <title>Virgibacillus soli CC-YMP-6 genome.</title>
        <authorList>
            <person name="Miliotis G."/>
            <person name="Sengupta P."/>
            <person name="Hameed A."/>
            <person name="Chuvochina M."/>
            <person name="Mcdonagh F."/>
            <person name="Simpson A.C."/>
            <person name="Singh N.K."/>
            <person name="Rekha P.D."/>
            <person name="Raman K."/>
            <person name="Hugenholtz P."/>
            <person name="Venkateswaran K."/>
        </authorList>
    </citation>
    <scope>NUCLEOTIDE SEQUENCE [LARGE SCALE GENOMIC DNA]</scope>
    <source>
        <strain evidence="8 9">CC-YMP-6</strain>
    </source>
</reference>
<protein>
    <submittedName>
        <fullName evidence="8">Protease inhibitor I9 family protein</fullName>
    </submittedName>
</protein>
<dbReference type="SUPFAM" id="SSF52743">
    <property type="entry name" value="Subtilisin-like"/>
    <property type="match status" value="1"/>
</dbReference>
<dbReference type="PROSITE" id="PS00136">
    <property type="entry name" value="SUBTILASE_ASP"/>
    <property type="match status" value="1"/>
</dbReference>